<evidence type="ECO:0000313" key="3">
    <source>
        <dbReference type="EMBL" id="RZS37877.1"/>
    </source>
</evidence>
<evidence type="ECO:0000313" key="4">
    <source>
        <dbReference type="Proteomes" id="UP000294257"/>
    </source>
</evidence>
<comment type="caution">
    <text evidence="3">The sequence shown here is derived from an EMBL/GenBank/DDBJ whole genome shotgun (WGS) entry which is preliminary data.</text>
</comment>
<keyword evidence="2" id="KW-0812">Transmembrane</keyword>
<dbReference type="EMBL" id="SGWQ01000005">
    <property type="protein sequence ID" value="RZS37877.1"/>
    <property type="molecule type" value="Genomic_DNA"/>
</dbReference>
<proteinExistence type="predicted"/>
<name>A0A4Q7KNJ6_9PSEU</name>
<evidence type="ECO:0000256" key="2">
    <source>
        <dbReference type="SAM" id="Phobius"/>
    </source>
</evidence>
<dbReference type="AlphaFoldDB" id="A0A4Q7KNJ6"/>
<keyword evidence="2" id="KW-0472">Membrane</keyword>
<gene>
    <name evidence="3" type="ORF">EV193_105437</name>
</gene>
<feature type="transmembrane region" description="Helical" evidence="2">
    <location>
        <begin position="28"/>
        <end position="47"/>
    </location>
</feature>
<sequence>MRPSLTRCTACDLRNGFGTRLHLVGVPAWLWFVVAAVAAVAGVALLLRERATVTSRNRERRNWAGLRGWQFTEHDQVLPTRWQAGALAYYGLGNARDVVSGTTFTADGRRRVCVFDLDQNGRVSTVIVGVELRREHRVVLELWLPSVPFQRDEMPDLLGPVGQRYAFVSDMTAARPLISENLATAADDLGGDITVVWLEDGWVLAAAPAHTNPVRLERLLRGVGEVADVLDPFDAERDPVDELPPARHDRDNPVD</sequence>
<keyword evidence="4" id="KW-1185">Reference proteome</keyword>
<evidence type="ECO:0000256" key="1">
    <source>
        <dbReference type="SAM" id="MobiDB-lite"/>
    </source>
</evidence>
<evidence type="ECO:0008006" key="5">
    <source>
        <dbReference type="Google" id="ProtNLM"/>
    </source>
</evidence>
<accession>A0A4Q7KNJ6</accession>
<keyword evidence="2" id="KW-1133">Transmembrane helix</keyword>
<organism evidence="3 4">
    <name type="scientific">Herbihabitans rhizosphaerae</name>
    <dbReference type="NCBI Taxonomy" id="1872711"/>
    <lineage>
        <taxon>Bacteria</taxon>
        <taxon>Bacillati</taxon>
        <taxon>Actinomycetota</taxon>
        <taxon>Actinomycetes</taxon>
        <taxon>Pseudonocardiales</taxon>
        <taxon>Pseudonocardiaceae</taxon>
        <taxon>Herbihabitans</taxon>
    </lineage>
</organism>
<protein>
    <recommendedName>
        <fullName evidence="5">Secreted protein</fullName>
    </recommendedName>
</protein>
<dbReference type="Proteomes" id="UP000294257">
    <property type="component" value="Unassembled WGS sequence"/>
</dbReference>
<feature type="region of interest" description="Disordered" evidence="1">
    <location>
        <begin position="235"/>
        <end position="255"/>
    </location>
</feature>
<reference evidence="3 4" key="1">
    <citation type="submission" date="2019-02" db="EMBL/GenBank/DDBJ databases">
        <title>Genomic Encyclopedia of Type Strains, Phase IV (KMG-IV): sequencing the most valuable type-strain genomes for metagenomic binning, comparative biology and taxonomic classification.</title>
        <authorList>
            <person name="Goeker M."/>
        </authorList>
    </citation>
    <scope>NUCLEOTIDE SEQUENCE [LARGE SCALE GENOMIC DNA]</scope>
    <source>
        <strain evidence="3 4">DSM 101727</strain>
    </source>
</reference>